<feature type="repeat" description="WD" evidence="3">
    <location>
        <begin position="224"/>
        <end position="266"/>
    </location>
</feature>
<dbReference type="InterPro" id="IPR015943">
    <property type="entry name" value="WD40/YVTN_repeat-like_dom_sf"/>
</dbReference>
<dbReference type="InterPro" id="IPR036322">
    <property type="entry name" value="WD40_repeat_dom_sf"/>
</dbReference>
<proteinExistence type="predicted"/>
<evidence type="ECO:0000313" key="6">
    <source>
        <dbReference type="EMBL" id="CAL4789073.1"/>
    </source>
</evidence>
<dbReference type="Gene3D" id="2.130.10.10">
    <property type="entry name" value="YVTN repeat-like/Quinoprotein amine dehydrogenase"/>
    <property type="match status" value="2"/>
</dbReference>
<protein>
    <submittedName>
        <fullName evidence="6">COMPASS-like H3K4 histone methylase component WDR5B (AtWDR5B)</fullName>
    </submittedName>
</protein>
<reference evidence="4" key="1">
    <citation type="submission" date="2022-10" db="EMBL/GenBank/DDBJ databases">
        <authorList>
            <person name="Chen Y."/>
            <person name="Dougan E. K."/>
            <person name="Chan C."/>
            <person name="Rhodes N."/>
            <person name="Thang M."/>
        </authorList>
    </citation>
    <scope>NUCLEOTIDE SEQUENCE</scope>
</reference>
<dbReference type="InterPro" id="IPR051179">
    <property type="entry name" value="WD_repeat_multifunction"/>
</dbReference>
<organism evidence="4">
    <name type="scientific">Cladocopium goreaui</name>
    <dbReference type="NCBI Taxonomy" id="2562237"/>
    <lineage>
        <taxon>Eukaryota</taxon>
        <taxon>Sar</taxon>
        <taxon>Alveolata</taxon>
        <taxon>Dinophyceae</taxon>
        <taxon>Suessiales</taxon>
        <taxon>Symbiodiniaceae</taxon>
        <taxon>Cladocopium</taxon>
    </lineage>
</organism>
<dbReference type="SMART" id="SM00320">
    <property type="entry name" value="WD40"/>
    <property type="match status" value="5"/>
</dbReference>
<comment type="caution">
    <text evidence="4">The sequence shown here is derived from an EMBL/GenBank/DDBJ whole genome shotgun (WGS) entry which is preliminary data.</text>
</comment>
<keyword evidence="6" id="KW-0808">Transferase</keyword>
<keyword evidence="1 3" id="KW-0853">WD repeat</keyword>
<dbReference type="Proteomes" id="UP001152797">
    <property type="component" value="Unassembled WGS sequence"/>
</dbReference>
<sequence length="358" mass="38460">MGFWERRGSLILLECEGEASVPQLQEEKSFGVLHDCEIAAEFPLEGRATSLCWETLSQRIVVAVNGPKSDRLCFCDAGDESLEDVSLPSGARALDLSFFSDPERHKSWVAVACSDGAVRLVDTSPQRAASVVRTSYAHGVEATAVAISREGKFLASGSSSGHVVLQPFHGSGPTPLPGMLEADEAGIEALCYSSLRQELLAASDQQGNLQVWDAEALRHSCRFPMAHRGAVRGLTFSTQNSDLLITGGDDAELIFWDVKNAKQIQQVSVESGISSLSYHSGGYLLASGTTDGAVLIFDLRTLVAKKSPAEPLQRFTAHSDDGGALRAISFMDEVKLKAKFHPGSAKLGCTCQRFERLG</sequence>
<keyword evidence="7" id="KW-1185">Reference proteome</keyword>
<dbReference type="PROSITE" id="PS50294">
    <property type="entry name" value="WD_REPEATS_REGION"/>
    <property type="match status" value="1"/>
</dbReference>
<dbReference type="InterPro" id="IPR019775">
    <property type="entry name" value="WD40_repeat_CS"/>
</dbReference>
<evidence type="ECO:0000256" key="3">
    <source>
        <dbReference type="PROSITE-ProRule" id="PRU00221"/>
    </source>
</evidence>
<dbReference type="PROSITE" id="PS50082">
    <property type="entry name" value="WD_REPEATS_2"/>
    <property type="match status" value="1"/>
</dbReference>
<gene>
    <name evidence="4" type="ORF">C1SCF055_LOCUS27777</name>
</gene>
<dbReference type="EMBL" id="CAMXCT030003000">
    <property type="protein sequence ID" value="CAL4789073.1"/>
    <property type="molecule type" value="Genomic_DNA"/>
</dbReference>
<dbReference type="EMBL" id="CAMXCT010003000">
    <property type="protein sequence ID" value="CAI4001761.1"/>
    <property type="molecule type" value="Genomic_DNA"/>
</dbReference>
<keyword evidence="6" id="KW-0489">Methyltransferase</keyword>
<name>A0A9P1D2L2_9DINO</name>
<reference evidence="5" key="2">
    <citation type="submission" date="2024-04" db="EMBL/GenBank/DDBJ databases">
        <authorList>
            <person name="Chen Y."/>
            <person name="Shah S."/>
            <person name="Dougan E. K."/>
            <person name="Thang M."/>
            <person name="Chan C."/>
        </authorList>
    </citation>
    <scope>NUCLEOTIDE SEQUENCE [LARGE SCALE GENOMIC DNA]</scope>
</reference>
<dbReference type="SUPFAM" id="SSF50978">
    <property type="entry name" value="WD40 repeat-like"/>
    <property type="match status" value="1"/>
</dbReference>
<evidence type="ECO:0000313" key="5">
    <source>
        <dbReference type="EMBL" id="CAL1155136.1"/>
    </source>
</evidence>
<dbReference type="EMBL" id="CAMXCT020003000">
    <property type="protein sequence ID" value="CAL1155136.1"/>
    <property type="molecule type" value="Genomic_DNA"/>
</dbReference>
<evidence type="ECO:0000256" key="1">
    <source>
        <dbReference type="ARBA" id="ARBA00022574"/>
    </source>
</evidence>
<dbReference type="AlphaFoldDB" id="A0A9P1D2L2"/>
<dbReference type="GO" id="GO:0032259">
    <property type="term" value="P:methylation"/>
    <property type="evidence" value="ECO:0007669"/>
    <property type="project" value="UniProtKB-KW"/>
</dbReference>
<dbReference type="PROSITE" id="PS00678">
    <property type="entry name" value="WD_REPEATS_1"/>
    <property type="match status" value="1"/>
</dbReference>
<dbReference type="Pfam" id="PF00400">
    <property type="entry name" value="WD40"/>
    <property type="match status" value="3"/>
</dbReference>
<evidence type="ECO:0000313" key="4">
    <source>
        <dbReference type="EMBL" id="CAI4001761.1"/>
    </source>
</evidence>
<evidence type="ECO:0000313" key="7">
    <source>
        <dbReference type="Proteomes" id="UP001152797"/>
    </source>
</evidence>
<dbReference type="GO" id="GO:0008168">
    <property type="term" value="F:methyltransferase activity"/>
    <property type="evidence" value="ECO:0007669"/>
    <property type="project" value="UniProtKB-KW"/>
</dbReference>
<accession>A0A9P1D2L2</accession>
<evidence type="ECO:0000256" key="2">
    <source>
        <dbReference type="ARBA" id="ARBA00022737"/>
    </source>
</evidence>
<keyword evidence="2" id="KW-0677">Repeat</keyword>
<dbReference type="InterPro" id="IPR001680">
    <property type="entry name" value="WD40_rpt"/>
</dbReference>
<dbReference type="OrthoDB" id="1602884at2759"/>
<dbReference type="PANTHER" id="PTHR19857:SF8">
    <property type="entry name" value="ANGIO-ASSOCIATED MIGRATORY CELL PROTEIN"/>
    <property type="match status" value="1"/>
</dbReference>
<dbReference type="PANTHER" id="PTHR19857">
    <property type="entry name" value="MITOCHONDRIAL DIVISION PROTEIN 1-RELATED"/>
    <property type="match status" value="1"/>
</dbReference>